<reference evidence="2" key="1">
    <citation type="submission" date="2020-01" db="EMBL/GenBank/DDBJ databases">
        <authorList>
            <consortium name="DOE Joint Genome Institute"/>
            <person name="Haridas S."/>
            <person name="Albert R."/>
            <person name="Binder M."/>
            <person name="Bloem J."/>
            <person name="Labutti K."/>
            <person name="Salamov A."/>
            <person name="Andreopoulos B."/>
            <person name="Baker S.E."/>
            <person name="Barry K."/>
            <person name="Bills G."/>
            <person name="Bluhm B.H."/>
            <person name="Cannon C."/>
            <person name="Castanera R."/>
            <person name="Culley D.E."/>
            <person name="Daum C."/>
            <person name="Ezra D."/>
            <person name="Gonzalez J.B."/>
            <person name="Henrissat B."/>
            <person name="Kuo A."/>
            <person name="Liang C."/>
            <person name="Lipzen A."/>
            <person name="Lutzoni F."/>
            <person name="Magnuson J."/>
            <person name="Mondo S."/>
            <person name="Nolan M."/>
            <person name="Ohm R."/>
            <person name="Pangilinan J."/>
            <person name="Park H.-J."/>
            <person name="Ramirez L."/>
            <person name="Alfaro M."/>
            <person name="Sun H."/>
            <person name="Tritt A."/>
            <person name="Yoshinaga Y."/>
            <person name="Zwiers L.-H."/>
            <person name="Turgeon B.G."/>
            <person name="Goodwin S.B."/>
            <person name="Spatafora J.W."/>
            <person name="Crous P.W."/>
            <person name="Grigoriev I.V."/>
        </authorList>
    </citation>
    <scope>NUCLEOTIDE SEQUENCE</scope>
    <source>
        <strain evidence="2">CBS 394.84</strain>
    </source>
</reference>
<dbReference type="EMBL" id="ML976614">
    <property type="protein sequence ID" value="KAF1850451.1"/>
    <property type="molecule type" value="Genomic_DNA"/>
</dbReference>
<feature type="compositionally biased region" description="Polar residues" evidence="1">
    <location>
        <begin position="607"/>
        <end position="617"/>
    </location>
</feature>
<feature type="region of interest" description="Disordered" evidence="1">
    <location>
        <begin position="513"/>
        <end position="617"/>
    </location>
</feature>
<keyword evidence="3" id="KW-1185">Reference proteome</keyword>
<proteinExistence type="predicted"/>
<accession>A0A9P4GSW5</accession>
<gene>
    <name evidence="2" type="ORF">K460DRAFT_390955</name>
</gene>
<evidence type="ECO:0000313" key="2">
    <source>
        <dbReference type="EMBL" id="KAF1850451.1"/>
    </source>
</evidence>
<dbReference type="GeneID" id="63853057"/>
<dbReference type="OrthoDB" id="3779652at2759"/>
<dbReference type="Proteomes" id="UP000800039">
    <property type="component" value="Unassembled WGS sequence"/>
</dbReference>
<organism evidence="2 3">
    <name type="scientific">Cucurbitaria berberidis CBS 394.84</name>
    <dbReference type="NCBI Taxonomy" id="1168544"/>
    <lineage>
        <taxon>Eukaryota</taxon>
        <taxon>Fungi</taxon>
        <taxon>Dikarya</taxon>
        <taxon>Ascomycota</taxon>
        <taxon>Pezizomycotina</taxon>
        <taxon>Dothideomycetes</taxon>
        <taxon>Pleosporomycetidae</taxon>
        <taxon>Pleosporales</taxon>
        <taxon>Pleosporineae</taxon>
        <taxon>Cucurbitariaceae</taxon>
        <taxon>Cucurbitaria</taxon>
    </lineage>
</organism>
<evidence type="ECO:0000256" key="1">
    <source>
        <dbReference type="SAM" id="MobiDB-lite"/>
    </source>
</evidence>
<dbReference type="RefSeq" id="XP_040793014.1">
    <property type="nucleotide sequence ID" value="XM_040935806.1"/>
</dbReference>
<sequence>MAEVLGPFGFAFGAIGFIFSTVGTTTEAWENFHKYEEHMGLYQLRLGNFERKINKWNIFWRNTDFGPHRAVINATRMRMEKLCEDMERKLRKHHLKDEGLWKILASHWKEGKRLKMKDLGNGSASIFHGFAYALWKKKKLESWMNRLKDEVEGIHNLSKDEMKRRTADFASDDPSQVDIERTTNLEHFVQNLTNFAQQLHDQCTRTPTTKGWALGLRPPHSSKDIPGEIKRCAKDVKSWNHIAQVNIELVYSLDGQSLKEGRLRVGHHRRVEQPQVPSHDVLIGQIQPDNQMINCCILDEPRVRTRPLGVLIHEGFFNDIKVRKEWQQDCARLLRGISNWTLLLWNTNWTQQLCCYGLQIEQQVSAQNYFRQLFTAGLHEDQCLHHPWRLRNLGLVLAQLALATPFRCRGDLVGLELEEWVTSAEEGVDPAWSRIYVEDILDRLLERPNTDKIRDAIEFCLTDESSLAKKPFEPGFLFKCIDSIHANITEWCDIELDDSKFYEELNGLLGSPKWPDDAYEGAQQLGPDAAPVDNDNAPDEPPLPGNAHLPDDAYQPNGLDPVIHDIAPGEPLLFEGIDDEEPQANGPQQNVALRPPPGMKRRLSTEPEPQSNKRVKK</sequence>
<evidence type="ECO:0000313" key="3">
    <source>
        <dbReference type="Proteomes" id="UP000800039"/>
    </source>
</evidence>
<name>A0A9P4GSW5_9PLEO</name>
<comment type="caution">
    <text evidence="2">The sequence shown here is derived from an EMBL/GenBank/DDBJ whole genome shotgun (WGS) entry which is preliminary data.</text>
</comment>
<dbReference type="AlphaFoldDB" id="A0A9P4GSW5"/>
<protein>
    <submittedName>
        <fullName evidence="2">Uncharacterized protein</fullName>
    </submittedName>
</protein>